<dbReference type="PROSITE" id="PS51257">
    <property type="entry name" value="PROKAR_LIPOPROTEIN"/>
    <property type="match status" value="1"/>
</dbReference>
<dbReference type="RefSeq" id="WP_072961575.1">
    <property type="nucleotide sequence ID" value="NZ_FQUH01000017.1"/>
</dbReference>
<keyword evidence="3" id="KW-1185">Reference proteome</keyword>
<dbReference type="Gene3D" id="1.25.40.10">
    <property type="entry name" value="Tetratricopeptide repeat domain"/>
    <property type="match status" value="1"/>
</dbReference>
<evidence type="ECO:0000313" key="2">
    <source>
        <dbReference type="EMBL" id="SHF81164.1"/>
    </source>
</evidence>
<dbReference type="PANTHER" id="PTHR44917:SF1">
    <property type="entry name" value="PROTEIN HIGH CHLOROPHYLL FLUORESCENT 107"/>
    <property type="match status" value="1"/>
</dbReference>
<dbReference type="InterPro" id="IPR013360">
    <property type="entry name" value="Pilus_4_PilW"/>
</dbReference>
<dbReference type="InterPro" id="IPR019734">
    <property type="entry name" value="TPR_rpt"/>
</dbReference>
<proteinExistence type="predicted"/>
<gene>
    <name evidence="2" type="ORF">SAMN02745781_03237</name>
</gene>
<protein>
    <submittedName>
        <fullName evidence="2">Type IV pilus assembly protein PilF</fullName>
    </submittedName>
</protein>
<dbReference type="GO" id="GO:0006397">
    <property type="term" value="P:mRNA processing"/>
    <property type="evidence" value="ECO:0007669"/>
    <property type="project" value="InterPro"/>
</dbReference>
<dbReference type="GO" id="GO:0003729">
    <property type="term" value="F:mRNA binding"/>
    <property type="evidence" value="ECO:0007669"/>
    <property type="project" value="InterPro"/>
</dbReference>
<dbReference type="GO" id="GO:0003727">
    <property type="term" value="F:single-stranded RNA binding"/>
    <property type="evidence" value="ECO:0007669"/>
    <property type="project" value="TreeGrafter"/>
</dbReference>
<feature type="repeat" description="TPR" evidence="1">
    <location>
        <begin position="134"/>
        <end position="167"/>
    </location>
</feature>
<dbReference type="AlphaFoldDB" id="A0A1M5EPU1"/>
<evidence type="ECO:0000256" key="1">
    <source>
        <dbReference type="PROSITE-ProRule" id="PRU00339"/>
    </source>
</evidence>
<dbReference type="EMBL" id="FQUH01000017">
    <property type="protein sequence ID" value="SHF81164.1"/>
    <property type="molecule type" value="Genomic_DNA"/>
</dbReference>
<accession>A0A1M5EPU1</accession>
<dbReference type="Pfam" id="PF13431">
    <property type="entry name" value="TPR_17"/>
    <property type="match status" value="1"/>
</dbReference>
<dbReference type="PANTHER" id="PTHR44917">
    <property type="entry name" value="PROTEIN HIGH CHLOROPHYLL FLUORESCENT 107"/>
    <property type="match status" value="1"/>
</dbReference>
<organism evidence="2 3">
    <name type="scientific">Vibrio gazogenes DSM 21264 = NBRC 103151</name>
    <dbReference type="NCBI Taxonomy" id="1123492"/>
    <lineage>
        <taxon>Bacteria</taxon>
        <taxon>Pseudomonadati</taxon>
        <taxon>Pseudomonadota</taxon>
        <taxon>Gammaproteobacteria</taxon>
        <taxon>Vibrionales</taxon>
        <taxon>Vibrionaceae</taxon>
        <taxon>Vibrio</taxon>
    </lineage>
</organism>
<dbReference type="Proteomes" id="UP000184159">
    <property type="component" value="Unassembled WGS sequence"/>
</dbReference>
<dbReference type="NCBIfam" id="TIGR02521">
    <property type="entry name" value="type_IV_pilW"/>
    <property type="match status" value="1"/>
</dbReference>
<dbReference type="InterPro" id="IPR044624">
    <property type="entry name" value="Mbb1-like"/>
</dbReference>
<reference evidence="3" key="1">
    <citation type="submission" date="2016-11" db="EMBL/GenBank/DDBJ databases">
        <authorList>
            <person name="Varghese N."/>
            <person name="Submissions S."/>
        </authorList>
    </citation>
    <scope>NUCLEOTIDE SEQUENCE [LARGE SCALE GENOMIC DNA]</scope>
    <source>
        <strain evidence="3">DSM 21264</strain>
    </source>
</reference>
<name>A0A1M5EPU1_VIBGA</name>
<dbReference type="PROSITE" id="PS50005">
    <property type="entry name" value="TPR"/>
    <property type="match status" value="1"/>
</dbReference>
<dbReference type="InterPro" id="IPR011990">
    <property type="entry name" value="TPR-like_helical_dom_sf"/>
</dbReference>
<dbReference type="GO" id="GO:0006417">
    <property type="term" value="P:regulation of translation"/>
    <property type="evidence" value="ECO:0007669"/>
    <property type="project" value="TreeGrafter"/>
</dbReference>
<keyword evidence="1" id="KW-0802">TPR repeat</keyword>
<sequence>MTRRFILGCWFVISGCSHTIPSSSEHDRIADARITLSIAYLQRHEPQKARFNLIQAAKIAPHYIRLQLAQAYYYETVGETDRAKQQYVLALNEHPNHPDVYNNYGTFLCKQGEIKRAQHYFAQVYSRANYPQIAASYENAALCSLKSGNASQANQYFLQALNHDPKRFQSQFYLIQMAIKARQFTVARTRLATFIQDFGTTKQSLAFQHQLEQEMNRHR</sequence>
<evidence type="ECO:0000313" key="3">
    <source>
        <dbReference type="Proteomes" id="UP000184159"/>
    </source>
</evidence>
<dbReference type="SMART" id="SM00028">
    <property type="entry name" value="TPR"/>
    <property type="match status" value="4"/>
</dbReference>
<dbReference type="SUPFAM" id="SSF48452">
    <property type="entry name" value="TPR-like"/>
    <property type="match status" value="1"/>
</dbReference>